<evidence type="ECO:0000256" key="1">
    <source>
        <dbReference type="SAM" id="MobiDB-lite"/>
    </source>
</evidence>
<dbReference type="PANTHER" id="PTHR31170">
    <property type="entry name" value="BNAC04G53230D PROTEIN"/>
    <property type="match status" value="1"/>
</dbReference>
<accession>A0AA39SW31</accession>
<dbReference type="PANTHER" id="PTHR31170:SF25">
    <property type="entry name" value="BNAA09G04570D PROTEIN"/>
    <property type="match status" value="1"/>
</dbReference>
<organism evidence="2 3">
    <name type="scientific">Acer saccharum</name>
    <name type="common">Sugar maple</name>
    <dbReference type="NCBI Taxonomy" id="4024"/>
    <lineage>
        <taxon>Eukaryota</taxon>
        <taxon>Viridiplantae</taxon>
        <taxon>Streptophyta</taxon>
        <taxon>Embryophyta</taxon>
        <taxon>Tracheophyta</taxon>
        <taxon>Spermatophyta</taxon>
        <taxon>Magnoliopsida</taxon>
        <taxon>eudicotyledons</taxon>
        <taxon>Gunneridae</taxon>
        <taxon>Pentapetalae</taxon>
        <taxon>rosids</taxon>
        <taxon>malvids</taxon>
        <taxon>Sapindales</taxon>
        <taxon>Sapindaceae</taxon>
        <taxon>Hippocastanoideae</taxon>
        <taxon>Acereae</taxon>
        <taxon>Acer</taxon>
    </lineage>
</organism>
<dbReference type="AlphaFoldDB" id="A0AA39SW31"/>
<feature type="region of interest" description="Disordered" evidence="1">
    <location>
        <begin position="1"/>
        <end position="32"/>
    </location>
</feature>
<proteinExistence type="predicted"/>
<name>A0AA39SW31_ACESA</name>
<dbReference type="EMBL" id="JAUESC010000004">
    <property type="protein sequence ID" value="KAK0598463.1"/>
    <property type="molecule type" value="Genomic_DNA"/>
</dbReference>
<evidence type="ECO:0000313" key="2">
    <source>
        <dbReference type="EMBL" id="KAK0598463.1"/>
    </source>
</evidence>
<gene>
    <name evidence="2" type="ORF">LWI29_034917</name>
</gene>
<dbReference type="Proteomes" id="UP001168877">
    <property type="component" value="Unassembled WGS sequence"/>
</dbReference>
<comment type="caution">
    <text evidence="2">The sequence shown here is derived from an EMBL/GenBank/DDBJ whole genome shotgun (WGS) entry which is preliminary data.</text>
</comment>
<sequence length="243" mass="28020">MSGDQNWRPGPSVGGSTDRSTGGGNNESEEWSVVIDQNAESGHQIFSEEEVKQLDSLAKALVEEPKAGPKIQKVPFMLRDNTNFNKYFKPKVVSVGPYHYEDTNLQISKPIKLKLAAMFIKENGVNKETLYLHIKKQIKNLRDCYDNEAKDYPDHKLAWIFLVDGCAILQFIFFSAEEKYEELRKLRIKTDHVAFGHLDLFLLDNQLPYQLLQLIMRYTSKEEVFLKSIHKFIFNYIKAPGQT</sequence>
<reference evidence="2" key="2">
    <citation type="submission" date="2023-06" db="EMBL/GenBank/DDBJ databases">
        <authorList>
            <person name="Swenson N.G."/>
            <person name="Wegrzyn J.L."/>
            <person name="Mcevoy S.L."/>
        </authorList>
    </citation>
    <scope>NUCLEOTIDE SEQUENCE</scope>
    <source>
        <strain evidence="2">NS2018</strain>
        <tissue evidence="2">Leaf</tissue>
    </source>
</reference>
<dbReference type="Pfam" id="PF03140">
    <property type="entry name" value="DUF247"/>
    <property type="match status" value="1"/>
</dbReference>
<dbReference type="InterPro" id="IPR004158">
    <property type="entry name" value="DUF247_pln"/>
</dbReference>
<keyword evidence="3" id="KW-1185">Reference proteome</keyword>
<protein>
    <submittedName>
        <fullName evidence="2">Uncharacterized protein</fullName>
    </submittedName>
</protein>
<evidence type="ECO:0000313" key="3">
    <source>
        <dbReference type="Proteomes" id="UP001168877"/>
    </source>
</evidence>
<reference evidence="2" key="1">
    <citation type="journal article" date="2022" name="Plant J.">
        <title>Strategies of tolerance reflected in two North American maple genomes.</title>
        <authorList>
            <person name="McEvoy S.L."/>
            <person name="Sezen U.U."/>
            <person name="Trouern-Trend A."/>
            <person name="McMahon S.M."/>
            <person name="Schaberg P.G."/>
            <person name="Yang J."/>
            <person name="Wegrzyn J.L."/>
            <person name="Swenson N.G."/>
        </authorList>
    </citation>
    <scope>NUCLEOTIDE SEQUENCE</scope>
    <source>
        <strain evidence="2">NS2018</strain>
    </source>
</reference>